<dbReference type="AlphaFoldDB" id="A0A4C1XVE4"/>
<evidence type="ECO:0000256" key="6">
    <source>
        <dbReference type="ARBA" id="ARBA00023017"/>
    </source>
</evidence>
<reference evidence="13 14" key="1">
    <citation type="journal article" date="2019" name="Commun. Biol.">
        <title>The bagworm genome reveals a unique fibroin gene that provides high tensile strength.</title>
        <authorList>
            <person name="Kono N."/>
            <person name="Nakamura H."/>
            <person name="Ohtoshi R."/>
            <person name="Tomita M."/>
            <person name="Numata K."/>
            <person name="Arakawa K."/>
        </authorList>
    </citation>
    <scope>NUCLEOTIDE SEQUENCE [LARGE SCALE GENOMIC DNA]</scope>
</reference>
<dbReference type="GO" id="GO:0030286">
    <property type="term" value="C:dynein complex"/>
    <property type="evidence" value="ECO:0007669"/>
    <property type="project" value="UniProtKB-KW"/>
</dbReference>
<gene>
    <name evidence="13" type="primary">DNAL4</name>
    <name evidence="13" type="ORF">EVAR_47830_1</name>
</gene>
<sequence>MTREYHYDGAHNSQGILIGRSIASRRLARPRPGRARRRGQKSIRCIPASRVVKATGKQRGGLAHGGRALPCACRSAYFAGFVFDLYEGDGASIGVSDVVERRMGDEAAAAPATAAGGADEKVIHTYPLVRRRSHLSATRNWAGVISVHVAVHRSIPIGPFNITRSGHVVEGVSDKHLASGFNGRGQSLRPIEDIKLTEKEKNRFRRSSRLIELMLPREIATAECREEMRMDAIEVTQTACEKYAQNNELAARMVKELMDKKYGPSFHVVVGESYGFEITHECTTILYMYFGGNQAICIWKCS</sequence>
<name>A0A4C1XVE4_EUMVA</name>
<dbReference type="InterPro" id="IPR037177">
    <property type="entry name" value="DLC_sf"/>
</dbReference>
<accession>A0A4C1XVE4</accession>
<dbReference type="EMBL" id="BGZK01000962">
    <property type="protein sequence ID" value="GBP66574.1"/>
    <property type="molecule type" value="Genomic_DNA"/>
</dbReference>
<evidence type="ECO:0000256" key="3">
    <source>
        <dbReference type="ARBA" id="ARBA00011655"/>
    </source>
</evidence>
<dbReference type="OrthoDB" id="6506078at2759"/>
<keyword evidence="7" id="KW-0969">Cilium</keyword>
<comment type="caution">
    <text evidence="13">The sequence shown here is derived from an EMBL/GenBank/DDBJ whole genome shotgun (WGS) entry which is preliminary data.</text>
</comment>
<keyword evidence="10" id="KW-0966">Cell projection</keyword>
<proteinExistence type="inferred from homology"/>
<keyword evidence="8" id="KW-0505">Motor protein</keyword>
<evidence type="ECO:0000313" key="13">
    <source>
        <dbReference type="EMBL" id="GBP66574.1"/>
    </source>
</evidence>
<dbReference type="InterPro" id="IPR001372">
    <property type="entry name" value="Dynein_light_chain_typ-1/2"/>
</dbReference>
<evidence type="ECO:0000256" key="10">
    <source>
        <dbReference type="ARBA" id="ARBA00023273"/>
    </source>
</evidence>
<dbReference type="GO" id="GO:0005874">
    <property type="term" value="C:microtubule"/>
    <property type="evidence" value="ECO:0007669"/>
    <property type="project" value="UniProtKB-KW"/>
</dbReference>
<keyword evidence="6" id="KW-0243">Dynein</keyword>
<evidence type="ECO:0000256" key="4">
    <source>
        <dbReference type="ARBA" id="ARBA00022490"/>
    </source>
</evidence>
<evidence type="ECO:0000256" key="7">
    <source>
        <dbReference type="ARBA" id="ARBA00023069"/>
    </source>
</evidence>
<evidence type="ECO:0000256" key="8">
    <source>
        <dbReference type="ARBA" id="ARBA00023175"/>
    </source>
</evidence>
<keyword evidence="4" id="KW-0963">Cytoplasm</keyword>
<evidence type="ECO:0000256" key="2">
    <source>
        <dbReference type="ARBA" id="ARBA00010156"/>
    </source>
</evidence>
<comment type="subunit">
    <text evidence="3">Consists of at least two heavy chains and a number of intermediate and light chains.</text>
</comment>
<evidence type="ECO:0000313" key="14">
    <source>
        <dbReference type="Proteomes" id="UP000299102"/>
    </source>
</evidence>
<organism evidence="13 14">
    <name type="scientific">Eumeta variegata</name>
    <name type="common">Bagworm moth</name>
    <name type="synonym">Eumeta japonica</name>
    <dbReference type="NCBI Taxonomy" id="151549"/>
    <lineage>
        <taxon>Eukaryota</taxon>
        <taxon>Metazoa</taxon>
        <taxon>Ecdysozoa</taxon>
        <taxon>Arthropoda</taxon>
        <taxon>Hexapoda</taxon>
        <taxon>Insecta</taxon>
        <taxon>Pterygota</taxon>
        <taxon>Neoptera</taxon>
        <taxon>Endopterygota</taxon>
        <taxon>Lepidoptera</taxon>
        <taxon>Glossata</taxon>
        <taxon>Ditrysia</taxon>
        <taxon>Tineoidea</taxon>
        <taxon>Psychidae</taxon>
        <taxon>Oiketicinae</taxon>
        <taxon>Eumeta</taxon>
    </lineage>
</organism>
<dbReference type="Gene3D" id="3.30.740.10">
    <property type="entry name" value="Protein Inhibitor Of Neuronal Nitric Oxide Synthase"/>
    <property type="match status" value="1"/>
</dbReference>
<dbReference type="Pfam" id="PF01221">
    <property type="entry name" value="Dynein_light"/>
    <property type="match status" value="1"/>
</dbReference>
<dbReference type="GO" id="GO:0007017">
    <property type="term" value="P:microtubule-based process"/>
    <property type="evidence" value="ECO:0007669"/>
    <property type="project" value="InterPro"/>
</dbReference>
<protein>
    <recommendedName>
        <fullName evidence="12">Dynein axonemal light chain 4</fullName>
    </recommendedName>
</protein>
<keyword evidence="5" id="KW-0493">Microtubule</keyword>
<dbReference type="PANTHER" id="PTHR11886">
    <property type="entry name" value="DYNEIN LIGHT CHAIN"/>
    <property type="match status" value="1"/>
</dbReference>
<comment type="subcellular location">
    <subcellularLocation>
        <location evidence="1">Cytoplasm</location>
        <location evidence="1">Cytoskeleton</location>
        <location evidence="1">Cilium axoneme</location>
    </subcellularLocation>
</comment>
<dbReference type="Proteomes" id="UP000299102">
    <property type="component" value="Unassembled WGS sequence"/>
</dbReference>
<evidence type="ECO:0000256" key="12">
    <source>
        <dbReference type="ARBA" id="ARBA00069494"/>
    </source>
</evidence>
<dbReference type="SUPFAM" id="SSF54648">
    <property type="entry name" value="DLC"/>
    <property type="match status" value="1"/>
</dbReference>
<dbReference type="SMART" id="SM01375">
    <property type="entry name" value="Dynein_light"/>
    <property type="match status" value="1"/>
</dbReference>
<keyword evidence="14" id="KW-1185">Reference proteome</keyword>
<comment type="function">
    <text evidence="11">Force generating protein of respiratory cilia. Produces force towards the minus ends of microtubules. Dynein has ATPase activity.</text>
</comment>
<dbReference type="CDD" id="cd21453">
    <property type="entry name" value="DLC-like_DNAL4"/>
    <property type="match status" value="1"/>
</dbReference>
<comment type="similarity">
    <text evidence="2">Belongs to the dynein light chain family.</text>
</comment>
<keyword evidence="9" id="KW-0206">Cytoskeleton</keyword>
<dbReference type="GO" id="GO:0005930">
    <property type="term" value="C:axoneme"/>
    <property type="evidence" value="ECO:0007669"/>
    <property type="project" value="UniProtKB-SubCell"/>
</dbReference>
<evidence type="ECO:0000256" key="11">
    <source>
        <dbReference type="ARBA" id="ARBA00057688"/>
    </source>
</evidence>
<evidence type="ECO:0000256" key="1">
    <source>
        <dbReference type="ARBA" id="ARBA00004430"/>
    </source>
</evidence>
<evidence type="ECO:0000256" key="9">
    <source>
        <dbReference type="ARBA" id="ARBA00023212"/>
    </source>
</evidence>
<evidence type="ECO:0000256" key="5">
    <source>
        <dbReference type="ARBA" id="ARBA00022701"/>
    </source>
</evidence>
<dbReference type="FunFam" id="3.30.740.10:FF:000002">
    <property type="entry name" value="Dynein light chain"/>
    <property type="match status" value="1"/>
</dbReference>
<dbReference type="STRING" id="151549.A0A4C1XVE4"/>